<dbReference type="InterPro" id="IPR002110">
    <property type="entry name" value="Ankyrin_rpt"/>
</dbReference>
<feature type="domain" description="Azaphilone pigments biosynthesis cluster protein L N-terminal" evidence="5">
    <location>
        <begin position="2"/>
        <end position="154"/>
    </location>
</feature>
<dbReference type="SUPFAM" id="SSF48403">
    <property type="entry name" value="Ankyrin repeat"/>
    <property type="match status" value="4"/>
</dbReference>
<dbReference type="InterPro" id="IPR056884">
    <property type="entry name" value="NPHP3-like_N"/>
</dbReference>
<evidence type="ECO:0008006" key="9">
    <source>
        <dbReference type="Google" id="ProtNLM"/>
    </source>
</evidence>
<dbReference type="InterPro" id="IPR027417">
    <property type="entry name" value="P-loop_NTPase"/>
</dbReference>
<keyword evidence="8" id="KW-1185">Reference proteome</keyword>
<dbReference type="PANTHER" id="PTHR10039">
    <property type="entry name" value="AMELOGENIN"/>
    <property type="match status" value="1"/>
</dbReference>
<dbReference type="PRINTS" id="PR01415">
    <property type="entry name" value="ANKYRIN"/>
</dbReference>
<dbReference type="PROSITE" id="PS50088">
    <property type="entry name" value="ANK_REPEAT"/>
    <property type="match status" value="4"/>
</dbReference>
<evidence type="ECO:0000313" key="8">
    <source>
        <dbReference type="Proteomes" id="UP000562682"/>
    </source>
</evidence>
<keyword evidence="3" id="KW-0175">Coiled coil</keyword>
<feature type="repeat" description="ANK" evidence="2">
    <location>
        <begin position="1857"/>
        <end position="1889"/>
    </location>
</feature>
<feature type="repeat" description="ANK" evidence="2">
    <location>
        <begin position="1653"/>
        <end position="1685"/>
    </location>
</feature>
<sequence length="2056" mass="230483">MADPLSLAASIAGLISLADLVFKTTYKFVRAAKDAKDEIQSLLDEINNLSSVLRRLEALTSDLEDEGQSFDPTLRNHYLNHCYKTFNKIESRVKKASDSFKKSKFDGIVRQLKWPFSVSETKEFLAELSRHKETISVALLADSMRKIQLSLSKLRHSMTGLWLTESPSFIRWLETPGSKLWLTGIPGAGKTVLAGSVVQEALTRSYNSRKIGVAFFFCDYKDSKTWNTVNILGALASQLARQNDESYKLLDAYHEVLYPPKGLPQTADADELRAKVSQMCLTFDQTIIVVDGLDECDDMTDEVVDNLIQLADYSDGLSMAFFSRDHYNIRIRLEEEFEAIQIAAHTEDVELYVIAEVDKRIRTRQLQLASVDMKEEIRSALVGKADGMFRWVVCQLDYLCDCAHDQERREALSKLPPDLPESYRRLLERVNNCSVGVQNMVQMCLHFMAVAEPKLTIVELQQAVSITAIGGTLDKDNIVPEYEIMKRCSSLIRKSTDGVYFEFAHFSVREFLEDEKAIFQTTGIEKYWVAQSVTNSLLATQCLKFLQMDNFDKMPDGPDQQVAATRQRDKDFPFYRHAALLWIKLTKDGLGDAEILELAKHLFRPSKPEYFMSWSVEVFKNVMYATGTGSRFDTNNETEIQAWRIVRTPSFKPLHMAAALNLPEICSFLISSGSGVNDKLDAATPLDLGFMSILAVPGLAEMSGKKTLHRDLMATGRNMLLPSAERRNVTIDYLMRAGGNSSGHLIPPNTLSVFSITCLFASIFNDLYPVFRSLCSHTIPSVPEVKVLKEWLVATDRSNHVAEESARLLLRLISSTGAYNTYWGSELGLIVWFLCYDVGRYLGFPNYFSFRYSGPVNVLLHLAVKHHAFDVFKALVKTGFDPYTYNHEGDFPIHLCERYGSLCGFRVFKDLGVSLTSQDQNGYSILHHWAQDRPLNYDFVNRIFELDPEGVIEGLQEKTPQGETPLTMIFESAGESPKSEHCDLDLEKLCLQILDLLQRQHRENGVEISLATETNVDFSRESFPEFSGMIRAEPTPLHKLKAWVSASQVQLLTKLYPDALKTRINGKLPVENYITETLKNFEKPEHNILLGAMHIYEEQFNESGLKPLLFNYQASQIPIIRDAILQTNYWNDMKTSQKISILFQDVIKSGNLDMIRLFVQKGANPHHRVYGQTPFEIALCARTAIRLCSTAEGTETLKSLLEYGSIDEIVKESSETDHGSPLHTLATSEDATNIIWLAEALVQHGFDIDYAGPGLSREIPLVHHLQQASFQFAEKLLKLGADPYARGKTSLNAVLTCVVTHNLSFLEKILDRKTRTQTDSCWSDAVTFSIRHLGQTAVVKNGNALHLVAACNSVACLELLLEHASEMDKASISDEGLTPVHIAAYEGYVNVLKLLQEGFNMTEESRFGFTPMHMAVLGGSLHTVQCLLAYGATQTLDANGRTPGRISLELGFGEIYELLEGNARGRSQKLPSCQKNTTFIEPEERLAMSFERAMKEDDYESMRQLINKGCPVDIPLPSSQGLPALLIALQERNLGMAEWLLLAGASALQANNEEEVLMSAIEIAAGHSDLNLLLLELFQEYLLEGGDLKFGYEFPLHEAVDAGNTKGLEILLGVAEDYQDYIGSSHTFRDVLNSLTLREFSCQNNWQTWTHIASTTALHIAAWNGNTEAITLLLKKGADIDAADSNGWTPLFYAKDADTAHHLISLGASMAAICRFGSLGSLINWFGDNLFDEVHPISFSRLPKEFLTVLDPPRFSTPCEELSLTPGNLDKLRELKFNLMSEDEAGRSTMHYILGEENRVDWVLGSDQDLSGITPFPWHLEWCQLCDLALLTSSFERLREKMPTELFYKVLNLEPSRGWSPLCHAAALNRVDVMAKFLEMGADMDFEGSCFGSAVMNASACGGLDAVKLLVRNGASVTYTSKKMFISCYRVAGTEAVREWLLSGRFKDQMRLASDSDSECLQEEVPWSGYVKARVLLYGGRARWPDESTLDYAKRLSKMKKRWQGQVIRLYVEEAGSSSGTGSDTGSEGEAGSNPEPGQSLAFESWYVKERPGRME</sequence>
<dbReference type="InterPro" id="IPR031348">
    <property type="entry name" value="PigL_N"/>
</dbReference>
<feature type="domain" description="Nephrocystin 3-like N-terminal" evidence="6">
    <location>
        <begin position="159"/>
        <end position="324"/>
    </location>
</feature>
<dbReference type="Gene3D" id="1.25.40.20">
    <property type="entry name" value="Ankyrin repeat-containing domain"/>
    <property type="match status" value="4"/>
</dbReference>
<evidence type="ECO:0000256" key="4">
    <source>
        <dbReference type="SAM" id="MobiDB-lite"/>
    </source>
</evidence>
<protein>
    <recommendedName>
        <fullName evidence="9">Ankyrin</fullName>
    </recommendedName>
</protein>
<dbReference type="Proteomes" id="UP000562682">
    <property type="component" value="Unassembled WGS sequence"/>
</dbReference>
<dbReference type="Pfam" id="PF12796">
    <property type="entry name" value="Ank_2"/>
    <property type="match status" value="2"/>
</dbReference>
<dbReference type="Gene3D" id="3.40.50.300">
    <property type="entry name" value="P-loop containing nucleotide triphosphate hydrolases"/>
    <property type="match status" value="1"/>
</dbReference>
<evidence type="ECO:0000256" key="3">
    <source>
        <dbReference type="SAM" id="Coils"/>
    </source>
</evidence>
<feature type="region of interest" description="Disordered" evidence="4">
    <location>
        <begin position="2014"/>
        <end position="2045"/>
    </location>
</feature>
<proteinExistence type="predicted"/>
<evidence type="ECO:0000259" key="5">
    <source>
        <dbReference type="Pfam" id="PF17111"/>
    </source>
</evidence>
<comment type="caution">
    <text evidence="7">The sequence shown here is derived from an EMBL/GenBank/DDBJ whole genome shotgun (WGS) entry which is preliminary data.</text>
</comment>
<dbReference type="Pfam" id="PF00023">
    <property type="entry name" value="Ank"/>
    <property type="match status" value="1"/>
</dbReference>
<reference evidence="7 8" key="1">
    <citation type="submission" date="2020-05" db="EMBL/GenBank/DDBJ databases">
        <title>Identification and distribution of gene clusters putatively required for synthesis of sphingolipid metabolism inhibitors in phylogenetically diverse species of the filamentous fungus Fusarium.</title>
        <authorList>
            <person name="Kim H.-S."/>
            <person name="Busman M."/>
            <person name="Brown D.W."/>
            <person name="Divon H."/>
            <person name="Uhlig S."/>
            <person name="Proctor R.H."/>
        </authorList>
    </citation>
    <scope>NUCLEOTIDE SEQUENCE [LARGE SCALE GENOMIC DNA]</scope>
    <source>
        <strain evidence="7 8">NRRL 25311</strain>
    </source>
</reference>
<dbReference type="Pfam" id="PF24883">
    <property type="entry name" value="NPHP3_N"/>
    <property type="match status" value="1"/>
</dbReference>
<keyword evidence="1" id="KW-0677">Repeat</keyword>
<keyword evidence="2" id="KW-0040">ANK repeat</keyword>
<gene>
    <name evidence="7" type="ORF">FDENT_10991</name>
</gene>
<dbReference type="SMART" id="SM00248">
    <property type="entry name" value="ANK"/>
    <property type="match status" value="14"/>
</dbReference>
<feature type="repeat" description="ANK" evidence="2">
    <location>
        <begin position="1407"/>
        <end position="1439"/>
    </location>
</feature>
<evidence type="ECO:0000256" key="1">
    <source>
        <dbReference type="ARBA" id="ARBA00022737"/>
    </source>
</evidence>
<name>A0A8H5TMF9_9HYPO</name>
<accession>A0A8H5TMF9</accession>
<dbReference type="PANTHER" id="PTHR10039:SF15">
    <property type="entry name" value="NACHT DOMAIN-CONTAINING PROTEIN"/>
    <property type="match status" value="1"/>
</dbReference>
<feature type="compositionally biased region" description="Low complexity" evidence="4">
    <location>
        <begin position="2014"/>
        <end position="2033"/>
    </location>
</feature>
<dbReference type="SUPFAM" id="SSF52540">
    <property type="entry name" value="P-loop containing nucleoside triphosphate hydrolases"/>
    <property type="match status" value="1"/>
</dbReference>
<dbReference type="InterPro" id="IPR036770">
    <property type="entry name" value="Ankyrin_rpt-contain_sf"/>
</dbReference>
<dbReference type="PROSITE" id="PS50297">
    <property type="entry name" value="ANK_REP_REGION"/>
    <property type="match status" value="3"/>
</dbReference>
<feature type="repeat" description="ANK" evidence="2">
    <location>
        <begin position="1375"/>
        <end position="1395"/>
    </location>
</feature>
<feature type="coiled-coil region" evidence="3">
    <location>
        <begin position="29"/>
        <end position="66"/>
    </location>
</feature>
<dbReference type="EMBL" id="JAAOAK010000352">
    <property type="protein sequence ID" value="KAF5671107.1"/>
    <property type="molecule type" value="Genomic_DNA"/>
</dbReference>
<evidence type="ECO:0000259" key="6">
    <source>
        <dbReference type="Pfam" id="PF24883"/>
    </source>
</evidence>
<evidence type="ECO:0000313" key="7">
    <source>
        <dbReference type="EMBL" id="KAF5671107.1"/>
    </source>
</evidence>
<organism evidence="7 8">
    <name type="scientific">Fusarium denticulatum</name>
    <dbReference type="NCBI Taxonomy" id="48507"/>
    <lineage>
        <taxon>Eukaryota</taxon>
        <taxon>Fungi</taxon>
        <taxon>Dikarya</taxon>
        <taxon>Ascomycota</taxon>
        <taxon>Pezizomycotina</taxon>
        <taxon>Sordariomycetes</taxon>
        <taxon>Hypocreomycetidae</taxon>
        <taxon>Hypocreales</taxon>
        <taxon>Nectriaceae</taxon>
        <taxon>Fusarium</taxon>
        <taxon>Fusarium fujikuroi species complex</taxon>
    </lineage>
</organism>
<evidence type="ECO:0000256" key="2">
    <source>
        <dbReference type="PROSITE-ProRule" id="PRU00023"/>
    </source>
</evidence>
<dbReference type="Pfam" id="PF17111">
    <property type="entry name" value="PigL_N"/>
    <property type="match status" value="1"/>
</dbReference>